<dbReference type="GeneID" id="25983673"/>
<dbReference type="Proteomes" id="UP000002748">
    <property type="component" value="Unassembled WGS sequence"/>
</dbReference>
<proteinExistence type="inferred from homology"/>
<dbReference type="EMBL" id="ALBS01000099">
    <property type="protein sequence ID" value="EJT50538.1"/>
    <property type="molecule type" value="Genomic_DNA"/>
</dbReference>
<comment type="subcellular location">
    <subcellularLocation>
        <location evidence="1">Nucleus</location>
    </subcellularLocation>
</comment>
<comment type="similarity">
    <text evidence="2">Belongs to the NUP186/NUP192/NUP205 family.</text>
</comment>
<dbReference type="Pfam" id="PF11894">
    <property type="entry name" value="Nup192"/>
    <property type="match status" value="1"/>
</dbReference>
<dbReference type="VEuPathDB" id="FungiDB:A1Q1_00159"/>
<gene>
    <name evidence="5" type="ORF">A1Q1_00159</name>
</gene>
<evidence type="ECO:0000256" key="3">
    <source>
        <dbReference type="ARBA" id="ARBA00022448"/>
    </source>
</evidence>
<dbReference type="PANTHER" id="PTHR31344">
    <property type="entry name" value="NUCLEAR PORE COMPLEX PROTEIN NUP205"/>
    <property type="match status" value="1"/>
</dbReference>
<evidence type="ECO:0000313" key="5">
    <source>
        <dbReference type="EMBL" id="EJT50538.1"/>
    </source>
</evidence>
<evidence type="ECO:0000256" key="4">
    <source>
        <dbReference type="ARBA" id="ARBA00023242"/>
    </source>
</evidence>
<evidence type="ECO:0000313" key="6">
    <source>
        <dbReference type="Proteomes" id="UP000002748"/>
    </source>
</evidence>
<dbReference type="HOGENOM" id="CLU_001071_0_0_1"/>
<evidence type="ECO:0000256" key="1">
    <source>
        <dbReference type="ARBA" id="ARBA00004123"/>
    </source>
</evidence>
<dbReference type="KEGG" id="tasa:A1Q1_00159"/>
<keyword evidence="4" id="KW-0539">Nucleus</keyword>
<reference evidence="5 6" key="1">
    <citation type="journal article" date="2012" name="Eukaryot. Cell">
        <title>Draft genome sequence of CBS 2479, the standard type strain of Trichosporon asahii.</title>
        <authorList>
            <person name="Yang R.Y."/>
            <person name="Li H.T."/>
            <person name="Zhu H."/>
            <person name="Zhou G.P."/>
            <person name="Wang M."/>
            <person name="Wang L."/>
        </authorList>
    </citation>
    <scope>NUCLEOTIDE SEQUENCE [LARGE SCALE GENOMIC DNA]</scope>
    <source>
        <strain evidence="6">ATCC 90039 / CBS 2479 / JCM 2466 / KCTC 7840 / NCYC 2677 / UAMH 7654</strain>
    </source>
</reference>
<dbReference type="OrthoDB" id="2019644at2759"/>
<dbReference type="PANTHER" id="PTHR31344:SF0">
    <property type="entry name" value="NUCLEAR PORE COMPLEX PROTEIN NUP205"/>
    <property type="match status" value="1"/>
</dbReference>
<dbReference type="InterPro" id="IPR021827">
    <property type="entry name" value="Nup186/Nup192/Nup205"/>
</dbReference>
<comment type="caution">
    <text evidence="5">The sequence shown here is derived from an EMBL/GenBank/DDBJ whole genome shotgun (WGS) entry which is preliminary data.</text>
</comment>
<organism evidence="5 6">
    <name type="scientific">Trichosporon asahii var. asahii (strain ATCC 90039 / CBS 2479 / JCM 2466 / KCTC 7840 / NBRC 103889/ NCYC 2677 / UAMH 7654)</name>
    <name type="common">Yeast</name>
    <dbReference type="NCBI Taxonomy" id="1186058"/>
    <lineage>
        <taxon>Eukaryota</taxon>
        <taxon>Fungi</taxon>
        <taxon>Dikarya</taxon>
        <taxon>Basidiomycota</taxon>
        <taxon>Agaricomycotina</taxon>
        <taxon>Tremellomycetes</taxon>
        <taxon>Trichosporonales</taxon>
        <taxon>Trichosporonaceae</taxon>
        <taxon>Trichosporon</taxon>
    </lineage>
</organism>
<sequence length="1824" mass="200339">MSRLPLAQWDPSLFTELQHLLALVASQPTTSLVRRLFASLDTARPWILALTALPGPNEADKKAIAESPITTSEGVEVRVKDELLVTTNTIADNLNVSHLFAAVLALTAVQERPRFPERSDAEIAVYILHEAQTALLDFVSELLRLTEGPDAEVGQPFDDLRIWVEDLLDEKGPNGYIADVAIDEVDAIHTRLDNLVRTQASGPALELVNFRVGSLRYEQNRLAGIVGQLAQAGFLKASQVVKVVKWLKKCTRPDAVAATMLATFMASTPPIDTLSESDPRYETVAAYIQSPKQGIADPSAANKLLRVIVHQVWAVPPLQEAARLHWSLFYLSAVRDNPALPPSVNLDTDGAERKLQEAVAGGAFQFLTGLVVNLDNTPEDPTYALAQRSDPANNQFLYQQLDSLTFTLGTKRNFLRNLKNREEDVSLRRSQAPVANYQAYLALVAVVFKNLPPDSAEQFWDEPMFTGVVLDTRNPYPGVAFWDMLNAIANGPTCASKCYEKLKDTPYSYSHLIRMVDHYIKMMPHLYETIKRTDQISLDPMAEDEFNLMDGWMRLLGTIVKGSALARAAILQHKPSPFTSLFDLVNCDINTELKATVMDTITALVSSRGDTADEAVAKTAVDNYDRVTFADPTLDVRENSRVPAPIGWMQRMEINEEEAGSYPLTRAYIRFLTALVPSTNATVNNALRRGAMYVIDRVMLSKGRKYSQDGEHWELLDAVFAFIEKTLVTFDLTELLSPVRGTASLLAEQPGFLVLLRILSDPNCFTPMADVIDHVVNMSPPRSAVVNSVLLHVLRIYYRILDIQLVFSDVLLLTLASTSGFKRPLSFQSLDHYLLNRLSNIVSIALFVGDNDLAISLVSLKIISSLAESPLLSTTDIFRGEYSRAVNRLAGIIESSDESLRIAQAFYTRLEAEGEDLAPSEIDQEVKDVLSAKSDEVHPIVIRSNILDLLVTGTADSSGPNLAHFLLGFDFRARELGLQDPRAPNSRLSCLGVTLEQLSDQPPMIQLHPVLASKSAQLLYQLFANSITGPPTMAYAESYEAFPARQLATLPRTCPQVMRDVPGLGIASTYTDEVETSADVLVAFLDYEKFILSMTALQTFAFDARGSTSKFIAENLLSDDKEDEDDQRPPLLIDLVSAVDVKFTEADAGDATQNKVLEFFSGFNFDQYKRPGSEWYDVDLLGRALRAQGRHLARQSNLVPSSAQAMGREIDYILRRLSIKNRETEIDIAKGTFLTSWLEVLKVSLVMLFHNVPEDRQEVLLFELLDAILDRLNNDLAPGVLEVLCEAVLVAFTTLANVLSVFDSTNLPIDRLGATLLKVIDAAVKPGTTENARGNLYAAVSQYLQLVPDDPDHPLHKKTVFVLSARKDRFVAVICRDAMDMRDVWKTECYSLLASIVSLGSQSLMTPLTQGGFLLQFVRSIKDREMALQECLSPEPENLHAYWVYESKIAFLTAYAATSKGADDLVEAGIFEVLATCGFIAAQPFSDDVYSEVSAFETVERQHSALITALQLLVRILANPTRSGVQHALSFLHAHCESLVVLLREDAAYITVPGIEESRLIIALLTAVVPKVSQEDLANPTAFGAYHYAVLGLAAKFFDNSWADNLHGETEGSAAAALGLNQIILQYLVKTTSGLKAGQGVPVLVTGVARAPAHGMSAASAPSVGETVELVAELAEAAQDVGAAYDDVAEKLASGDDAPRVDIPGIEGETVQELHDAFAVRLSMINTNPTDMIEEALLLIWRHMLYYASETSPVRPEGLSASLAYSKALNATAGGTSGKALQRAAASLRGVLDRLDVVMERDGEDAYGKMLVRRLRELCAGLAE</sequence>
<accession>J5R3S9</accession>
<evidence type="ECO:0000256" key="2">
    <source>
        <dbReference type="ARBA" id="ARBA00005892"/>
    </source>
</evidence>
<name>J5R3S9_TRIAS</name>
<keyword evidence="3" id="KW-0813">Transport</keyword>
<dbReference type="GO" id="GO:0044611">
    <property type="term" value="C:nuclear pore inner ring"/>
    <property type="evidence" value="ECO:0007669"/>
    <property type="project" value="TreeGrafter"/>
</dbReference>
<dbReference type="GO" id="GO:0017056">
    <property type="term" value="F:structural constituent of nuclear pore"/>
    <property type="evidence" value="ECO:0007669"/>
    <property type="project" value="TreeGrafter"/>
</dbReference>
<dbReference type="RefSeq" id="XP_014181962.1">
    <property type="nucleotide sequence ID" value="XM_014326487.1"/>
</dbReference>
<protein>
    <submittedName>
        <fullName evidence="5">Structural constituent of nuclear pore</fullName>
    </submittedName>
</protein>
<dbReference type="GO" id="GO:0006999">
    <property type="term" value="P:nuclear pore organization"/>
    <property type="evidence" value="ECO:0007669"/>
    <property type="project" value="TreeGrafter"/>
</dbReference>